<evidence type="ECO:0000313" key="5">
    <source>
        <dbReference type="EMBL" id="KAK7537698.1"/>
    </source>
</evidence>
<dbReference type="InterPro" id="IPR036291">
    <property type="entry name" value="NAD(P)-bd_dom_sf"/>
</dbReference>
<comment type="caution">
    <text evidence="5">The sequence shown here is derived from an EMBL/GenBank/DDBJ whole genome shotgun (WGS) entry which is preliminary data.</text>
</comment>
<evidence type="ECO:0000256" key="2">
    <source>
        <dbReference type="ARBA" id="ARBA00012948"/>
    </source>
</evidence>
<dbReference type="PANTHER" id="PTHR42879">
    <property type="entry name" value="3-OXOACYL-(ACYL-CARRIER-PROTEIN) REDUCTASE"/>
    <property type="match status" value="1"/>
</dbReference>
<accession>A0ABR1LRA2</accession>
<dbReference type="SUPFAM" id="SSF51735">
    <property type="entry name" value="NAD(P)-binding Rossmann-fold domains"/>
    <property type="match status" value="1"/>
</dbReference>
<comment type="catalytic activity">
    <reaction evidence="3">
        <text>a (3R)-hydroxyacyl-[ACP] + NADP(+) = a 3-oxoacyl-[ACP] + NADPH + H(+)</text>
        <dbReference type="Rhea" id="RHEA:17397"/>
        <dbReference type="Rhea" id="RHEA-COMP:9916"/>
        <dbReference type="Rhea" id="RHEA-COMP:9945"/>
        <dbReference type="ChEBI" id="CHEBI:15378"/>
        <dbReference type="ChEBI" id="CHEBI:57783"/>
        <dbReference type="ChEBI" id="CHEBI:58349"/>
        <dbReference type="ChEBI" id="CHEBI:78776"/>
        <dbReference type="ChEBI" id="CHEBI:78827"/>
        <dbReference type="EC" id="1.1.1.100"/>
    </reaction>
</comment>
<sequence length="227" mass="24534">MWSRPRGRNCTALRAKTASSLSSQRSRSRLSSHHHTIPPANTAGMHLYATISIHLCEKRLLTSHELDSQRYSRDPYHILGSGLSIGFTDESCLDFRFFRPRSCHCARGGLYHIAVISGSSSGIGASIARELSARGASIVVNYPFAQLSEEAHKVAESLQTPSIAVEADMSSIDGPAKLVGSAVGKFGRIEIVVNNAALAVNAQLGELPLDHWDKLVNLNGRGVFLLS</sequence>
<organism evidence="5 6">
    <name type="scientific">Phyllosticta citricarpa</name>
    <dbReference type="NCBI Taxonomy" id="55181"/>
    <lineage>
        <taxon>Eukaryota</taxon>
        <taxon>Fungi</taxon>
        <taxon>Dikarya</taxon>
        <taxon>Ascomycota</taxon>
        <taxon>Pezizomycotina</taxon>
        <taxon>Dothideomycetes</taxon>
        <taxon>Dothideomycetes incertae sedis</taxon>
        <taxon>Botryosphaeriales</taxon>
        <taxon>Phyllostictaceae</taxon>
        <taxon>Phyllosticta</taxon>
    </lineage>
</organism>
<feature type="region of interest" description="Disordered" evidence="4">
    <location>
        <begin position="17"/>
        <end position="38"/>
    </location>
</feature>
<dbReference type="PANTHER" id="PTHR42879:SF2">
    <property type="entry name" value="3-OXOACYL-[ACYL-CARRIER-PROTEIN] REDUCTASE FABG"/>
    <property type="match status" value="1"/>
</dbReference>
<evidence type="ECO:0000256" key="3">
    <source>
        <dbReference type="ARBA" id="ARBA00048508"/>
    </source>
</evidence>
<keyword evidence="6" id="KW-1185">Reference proteome</keyword>
<evidence type="ECO:0000313" key="6">
    <source>
        <dbReference type="Proteomes" id="UP001365128"/>
    </source>
</evidence>
<dbReference type="InterPro" id="IPR002347">
    <property type="entry name" value="SDR_fam"/>
</dbReference>
<protein>
    <recommendedName>
        <fullName evidence="2">3-oxoacyl-[acyl-carrier-protein] reductase</fullName>
        <ecNumber evidence="2">1.1.1.100</ecNumber>
    </recommendedName>
</protein>
<name>A0ABR1LRA2_9PEZI</name>
<dbReference type="EC" id="1.1.1.100" evidence="2"/>
<dbReference type="Gene3D" id="3.40.50.720">
    <property type="entry name" value="NAD(P)-binding Rossmann-like Domain"/>
    <property type="match status" value="1"/>
</dbReference>
<gene>
    <name evidence="5" type="ORF">IWX46DRAFT_247222</name>
</gene>
<reference evidence="5 6" key="1">
    <citation type="submission" date="2024-04" db="EMBL/GenBank/DDBJ databases">
        <title>Phyllosticta paracitricarpa is synonymous to the EU quarantine fungus P. citricarpa based on phylogenomic analyses.</title>
        <authorList>
            <consortium name="Lawrence Berkeley National Laboratory"/>
            <person name="Van Ingen-Buijs V.A."/>
            <person name="Van Westerhoven A.C."/>
            <person name="Haridas S."/>
            <person name="Skiadas P."/>
            <person name="Martin F."/>
            <person name="Groenewald J.Z."/>
            <person name="Crous P.W."/>
            <person name="Seidl M.F."/>
        </authorList>
    </citation>
    <scope>NUCLEOTIDE SEQUENCE [LARGE SCALE GENOMIC DNA]</scope>
    <source>
        <strain evidence="5 6">CBS 122670</strain>
    </source>
</reference>
<feature type="compositionally biased region" description="Basic residues" evidence="4">
    <location>
        <begin position="26"/>
        <end position="36"/>
    </location>
</feature>
<dbReference type="PRINTS" id="PR00081">
    <property type="entry name" value="GDHRDH"/>
</dbReference>
<evidence type="ECO:0000256" key="1">
    <source>
        <dbReference type="ARBA" id="ARBA00006484"/>
    </source>
</evidence>
<dbReference type="Pfam" id="PF00106">
    <property type="entry name" value="adh_short"/>
    <property type="match status" value="1"/>
</dbReference>
<evidence type="ECO:0000256" key="4">
    <source>
        <dbReference type="SAM" id="MobiDB-lite"/>
    </source>
</evidence>
<comment type="similarity">
    <text evidence="1">Belongs to the short-chain dehydrogenases/reductases (SDR) family.</text>
</comment>
<dbReference type="EMBL" id="JBBPDW010000033">
    <property type="protein sequence ID" value="KAK7537698.1"/>
    <property type="molecule type" value="Genomic_DNA"/>
</dbReference>
<dbReference type="InterPro" id="IPR050259">
    <property type="entry name" value="SDR"/>
</dbReference>
<proteinExistence type="inferred from homology"/>
<dbReference type="Proteomes" id="UP001365128">
    <property type="component" value="Unassembled WGS sequence"/>
</dbReference>